<evidence type="ECO:0000313" key="4">
    <source>
        <dbReference type="Proteomes" id="UP001438707"/>
    </source>
</evidence>
<name>A0AAW1RC23_9CHLO</name>
<sequence length="327" mass="37318">MASVLPVLPRPLPGSHVHRQQKTVASQAVLEQQRQLESQPKSVTAPVRYVRPPPPGETLYQYVYDLPEGVSEPDNVEHLSTEVCITDLRQLQPDFSILEQGFQLIDFAVPADIDWDSTEQVESRYYPLAADFLKNFAGASRVHIFDHTLRKGKSRSENAKPGEELEPANTPVSRVHTDYTTLGGLNRLKALLPDEAEQLSKTPFAVYQMWRPLRSVVEESPLGFIDASSVDSKDLHIHRVEFPGRTGYNYSISPNPNHRWYYTKNMRPDEAYVFVEYESRKGRARFTPHTGFRDPNTPPNAPNRESVELRAMVFWEHEPPQAPEMEL</sequence>
<dbReference type="Proteomes" id="UP001438707">
    <property type="component" value="Unassembled WGS sequence"/>
</dbReference>
<keyword evidence="4" id="KW-1185">Reference proteome</keyword>
<evidence type="ECO:0000313" key="3">
    <source>
        <dbReference type="EMBL" id="KAK9831132.1"/>
    </source>
</evidence>
<gene>
    <name evidence="3" type="ORF">WJX74_004460</name>
</gene>
<protein>
    <recommendedName>
        <fullName evidence="5">Methyltransferase</fullName>
    </recommendedName>
</protein>
<accession>A0AAW1RC23</accession>
<dbReference type="NCBIfam" id="NF041278">
    <property type="entry name" value="CmcJ_NvfI_EfuI"/>
    <property type="match status" value="1"/>
</dbReference>
<organism evidence="3 4">
    <name type="scientific">Apatococcus lobatus</name>
    <dbReference type="NCBI Taxonomy" id="904363"/>
    <lineage>
        <taxon>Eukaryota</taxon>
        <taxon>Viridiplantae</taxon>
        <taxon>Chlorophyta</taxon>
        <taxon>core chlorophytes</taxon>
        <taxon>Trebouxiophyceae</taxon>
        <taxon>Chlorellales</taxon>
        <taxon>Chlorellaceae</taxon>
        <taxon>Apatococcus</taxon>
    </lineage>
</organism>
<dbReference type="AlphaFoldDB" id="A0AAW1RC23"/>
<dbReference type="InterPro" id="IPR044053">
    <property type="entry name" value="AsaB-like"/>
</dbReference>
<evidence type="ECO:0000256" key="1">
    <source>
        <dbReference type="ARBA" id="ARBA00023604"/>
    </source>
</evidence>
<proteinExistence type="inferred from homology"/>
<feature type="compositionally biased region" description="Basic and acidic residues" evidence="2">
    <location>
        <begin position="152"/>
        <end position="163"/>
    </location>
</feature>
<evidence type="ECO:0008006" key="5">
    <source>
        <dbReference type="Google" id="ProtNLM"/>
    </source>
</evidence>
<dbReference type="PANTHER" id="PTHR34598">
    <property type="entry name" value="BLL6449 PROTEIN"/>
    <property type="match status" value="1"/>
</dbReference>
<reference evidence="3 4" key="1">
    <citation type="journal article" date="2024" name="Nat. Commun.">
        <title>Phylogenomics reveals the evolutionary origins of lichenization in chlorophyte algae.</title>
        <authorList>
            <person name="Puginier C."/>
            <person name="Libourel C."/>
            <person name="Otte J."/>
            <person name="Skaloud P."/>
            <person name="Haon M."/>
            <person name="Grisel S."/>
            <person name="Petersen M."/>
            <person name="Berrin J.G."/>
            <person name="Delaux P.M."/>
            <person name="Dal Grande F."/>
            <person name="Keller J."/>
        </authorList>
    </citation>
    <scope>NUCLEOTIDE SEQUENCE [LARGE SCALE GENOMIC DNA]</scope>
    <source>
        <strain evidence="3 4">SAG 2145</strain>
    </source>
</reference>
<dbReference type="GO" id="GO:0016491">
    <property type="term" value="F:oxidoreductase activity"/>
    <property type="evidence" value="ECO:0007669"/>
    <property type="project" value="InterPro"/>
</dbReference>
<comment type="similarity">
    <text evidence="1">Belongs to the asaB hydroxylase/desaturase family.</text>
</comment>
<comment type="caution">
    <text evidence="3">The sequence shown here is derived from an EMBL/GenBank/DDBJ whole genome shotgun (WGS) entry which is preliminary data.</text>
</comment>
<evidence type="ECO:0000256" key="2">
    <source>
        <dbReference type="SAM" id="MobiDB-lite"/>
    </source>
</evidence>
<dbReference type="EMBL" id="JALJOS010000014">
    <property type="protein sequence ID" value="KAK9831132.1"/>
    <property type="molecule type" value="Genomic_DNA"/>
</dbReference>
<dbReference type="PANTHER" id="PTHR34598:SF3">
    <property type="entry name" value="OXIDOREDUCTASE AN1597"/>
    <property type="match status" value="1"/>
</dbReference>
<feature type="region of interest" description="Disordered" evidence="2">
    <location>
        <begin position="152"/>
        <end position="171"/>
    </location>
</feature>